<dbReference type="InterPro" id="IPR036187">
    <property type="entry name" value="DNA_mismatch_repair_MutS_sf"/>
</dbReference>
<dbReference type="InterPro" id="IPR027417">
    <property type="entry name" value="P-loop_NTPase"/>
</dbReference>
<evidence type="ECO:0000313" key="5">
    <source>
        <dbReference type="EMBL" id="MBS2100114.1"/>
    </source>
</evidence>
<keyword evidence="2 5" id="KW-0067">ATP-binding</keyword>
<dbReference type="Pfam" id="PF00488">
    <property type="entry name" value="MutS_V"/>
    <property type="match status" value="1"/>
</dbReference>
<evidence type="ECO:0000256" key="3">
    <source>
        <dbReference type="ARBA" id="ARBA00023125"/>
    </source>
</evidence>
<keyword evidence="1" id="KW-0547">Nucleotide-binding</keyword>
<keyword evidence="6" id="KW-1185">Reference proteome</keyword>
<dbReference type="RefSeq" id="WP_212217397.1">
    <property type="nucleotide sequence ID" value="NZ_JAGUCO010000018.1"/>
</dbReference>
<dbReference type="InterPro" id="IPR003593">
    <property type="entry name" value="AAA+_ATPase"/>
</dbReference>
<evidence type="ECO:0000256" key="1">
    <source>
        <dbReference type="ARBA" id="ARBA00022741"/>
    </source>
</evidence>
<dbReference type="SUPFAM" id="SSF48334">
    <property type="entry name" value="DNA repair protein MutS, domain III"/>
    <property type="match status" value="1"/>
</dbReference>
<dbReference type="Gene3D" id="3.40.50.300">
    <property type="entry name" value="P-loop containing nucleotide triphosphate hydrolases"/>
    <property type="match status" value="2"/>
</dbReference>
<dbReference type="Proteomes" id="UP000708576">
    <property type="component" value="Unassembled WGS sequence"/>
</dbReference>
<dbReference type="InterPro" id="IPR003439">
    <property type="entry name" value="ABC_transporter-like_ATP-bd"/>
</dbReference>
<dbReference type="PANTHER" id="PTHR11361">
    <property type="entry name" value="DNA MISMATCH REPAIR PROTEIN MUTS FAMILY MEMBER"/>
    <property type="match status" value="1"/>
</dbReference>
<dbReference type="GO" id="GO:0005524">
    <property type="term" value="F:ATP binding"/>
    <property type="evidence" value="ECO:0007669"/>
    <property type="project" value="UniProtKB-KW"/>
</dbReference>
<dbReference type="Pfam" id="PF05192">
    <property type="entry name" value="MutS_III"/>
    <property type="match status" value="1"/>
</dbReference>
<sequence>MSKSHLLEIDSVMIDFKGRSILSDISLRCHTGQIVGLLGSNGSGKSTLLKIIFGIQHTYDKNIRVDGKVYQKPYLENNLIGYLPQNGFLPANLSLKKIVKHYVKGKKMKDDILGHSCFKYHHSSKVKYLSGGERRLFEVMFLLGQNFKFILLDEPFSGIEPKYREAIIELLNEHKADKGFIITDHYYRAILKASNELFLLHGGRVIGIKEWKELENYQYVPVGTFSKQKSLAIDNTVPFEVDNQTLKDLEIIDKGHSGLIMQLFSVAQSKGGNTLIRSWLNQPTNNLQKLTRRRDAIDFFMRNDASFDIPIKQIDFIHHYLEAGLSVIADHPVDVVLWSVKARVKDTNDNYLIKHGVSSVMYLVESLNNLADQLKIKQVPDELNRIVFEVKNLVQNPVFQKRGHHYSLSDIIRIHNYFSQRGREQVEQIMHLFYEVDALQAIAKVSLERNLNFAEYLETDEMYYEANGLFHPLVEKAVPNSIVMDKDSHLCFLTGANMSGKSTFLKSIALSTYLAHVGFPVPALSLKISLLNGLLTTINLTDDLSMGYSHFYSEVKRVKMAVEKIKNQKRILVIFDELFRGTNVKDAFDASLMITSELATISDTFFMVSTHIVEIAEELKKYNSIQFNCFETLWENEAPKYNYQIKKGVSKERLGLYIVQQEGIFELLKE</sequence>
<accession>A0ABS5JZ48</accession>
<dbReference type="SMART" id="SM00534">
    <property type="entry name" value="MUTSac"/>
    <property type="match status" value="1"/>
</dbReference>
<protein>
    <submittedName>
        <fullName evidence="5">ATP-binding cassette domain-containing protein</fullName>
    </submittedName>
</protein>
<gene>
    <name evidence="5" type="ORF">KEM10_17635</name>
</gene>
<dbReference type="SMART" id="SM00382">
    <property type="entry name" value="AAA"/>
    <property type="match status" value="2"/>
</dbReference>
<evidence type="ECO:0000256" key="2">
    <source>
        <dbReference type="ARBA" id="ARBA00022840"/>
    </source>
</evidence>
<feature type="domain" description="ABC transporter" evidence="4">
    <location>
        <begin position="7"/>
        <end position="227"/>
    </location>
</feature>
<dbReference type="Gene3D" id="1.10.1420.10">
    <property type="match status" value="1"/>
</dbReference>
<dbReference type="PROSITE" id="PS50893">
    <property type="entry name" value="ABC_TRANSPORTER_2"/>
    <property type="match status" value="1"/>
</dbReference>
<name>A0ABS5JZ48_9BACT</name>
<evidence type="ECO:0000313" key="6">
    <source>
        <dbReference type="Proteomes" id="UP000708576"/>
    </source>
</evidence>
<dbReference type="InterPro" id="IPR007696">
    <property type="entry name" value="DNA_mismatch_repair_MutS_core"/>
</dbReference>
<dbReference type="InterPro" id="IPR000432">
    <property type="entry name" value="DNA_mismatch_repair_MutS_C"/>
</dbReference>
<keyword evidence="3" id="KW-0238">DNA-binding</keyword>
<dbReference type="PANTHER" id="PTHR11361:SF99">
    <property type="entry name" value="DNA MISMATCH REPAIR PROTEIN"/>
    <property type="match status" value="1"/>
</dbReference>
<organism evidence="5 6">
    <name type="scientific">Carboxylicivirga linearis</name>
    <dbReference type="NCBI Taxonomy" id="1628157"/>
    <lineage>
        <taxon>Bacteria</taxon>
        <taxon>Pseudomonadati</taxon>
        <taxon>Bacteroidota</taxon>
        <taxon>Bacteroidia</taxon>
        <taxon>Marinilabiliales</taxon>
        <taxon>Marinilabiliaceae</taxon>
        <taxon>Carboxylicivirga</taxon>
    </lineage>
</organism>
<dbReference type="SUPFAM" id="SSF52540">
    <property type="entry name" value="P-loop containing nucleoside triphosphate hydrolases"/>
    <property type="match status" value="2"/>
</dbReference>
<proteinExistence type="predicted"/>
<evidence type="ECO:0000259" key="4">
    <source>
        <dbReference type="PROSITE" id="PS50893"/>
    </source>
</evidence>
<reference evidence="5 6" key="1">
    <citation type="journal article" date="2015" name="Int. J. Syst. Evol. Microbiol.">
        <title>Carboxylicivirga linearis sp. nov., isolated from a sea cucumber culture pond.</title>
        <authorList>
            <person name="Wang F.Q."/>
            <person name="Zhou Y.X."/>
            <person name="Lin X.Z."/>
            <person name="Chen G.J."/>
            <person name="Du Z.J."/>
        </authorList>
    </citation>
    <scope>NUCLEOTIDE SEQUENCE [LARGE SCALE GENOMIC DNA]</scope>
    <source>
        <strain evidence="5 6">FB218</strain>
    </source>
</reference>
<dbReference type="EMBL" id="JAGUCO010000018">
    <property type="protein sequence ID" value="MBS2100114.1"/>
    <property type="molecule type" value="Genomic_DNA"/>
</dbReference>
<dbReference type="InterPro" id="IPR045076">
    <property type="entry name" value="MutS"/>
</dbReference>
<dbReference type="Pfam" id="PF00005">
    <property type="entry name" value="ABC_tran"/>
    <property type="match status" value="1"/>
</dbReference>
<comment type="caution">
    <text evidence="5">The sequence shown here is derived from an EMBL/GenBank/DDBJ whole genome shotgun (WGS) entry which is preliminary data.</text>
</comment>